<gene>
    <name evidence="2" type="ORF">TWF481_000258</name>
</gene>
<dbReference type="EMBL" id="JAVHJL010000001">
    <property type="protein sequence ID" value="KAK6511338.1"/>
    <property type="molecule type" value="Genomic_DNA"/>
</dbReference>
<sequence>MKFATVFLPILTLASGFASAIPHPGEAAAVLQVREDTNGTTNGTSTTTAIPTTTVTSTRTTTTTVTSTPTPIFKLKNFYNYGRPHSAVAYLNFELETPTGAKANCTATKTDKLATAALYTRCSKLGVGFGFSRVGAGYFLTVVHRYNRDKNIDSAVLFIPDDHVKRSTNANPNAQFYYIDYPTSFNLRSNNFVVNGLHGPTRT</sequence>
<organism evidence="2 3">
    <name type="scientific">Arthrobotrys musiformis</name>
    <dbReference type="NCBI Taxonomy" id="47236"/>
    <lineage>
        <taxon>Eukaryota</taxon>
        <taxon>Fungi</taxon>
        <taxon>Dikarya</taxon>
        <taxon>Ascomycota</taxon>
        <taxon>Pezizomycotina</taxon>
        <taxon>Orbiliomycetes</taxon>
        <taxon>Orbiliales</taxon>
        <taxon>Orbiliaceae</taxon>
        <taxon>Arthrobotrys</taxon>
    </lineage>
</organism>
<dbReference type="AlphaFoldDB" id="A0AAV9WM47"/>
<proteinExistence type="predicted"/>
<evidence type="ECO:0000313" key="3">
    <source>
        <dbReference type="Proteomes" id="UP001370758"/>
    </source>
</evidence>
<name>A0AAV9WM47_9PEZI</name>
<keyword evidence="3" id="KW-1185">Reference proteome</keyword>
<protein>
    <submittedName>
        <fullName evidence="2">Uncharacterized protein</fullName>
    </submittedName>
</protein>
<feature type="signal peptide" evidence="1">
    <location>
        <begin position="1"/>
        <end position="20"/>
    </location>
</feature>
<evidence type="ECO:0000313" key="2">
    <source>
        <dbReference type="EMBL" id="KAK6511338.1"/>
    </source>
</evidence>
<feature type="chain" id="PRO_5043597657" evidence="1">
    <location>
        <begin position="21"/>
        <end position="203"/>
    </location>
</feature>
<dbReference type="Proteomes" id="UP001370758">
    <property type="component" value="Unassembled WGS sequence"/>
</dbReference>
<reference evidence="2 3" key="1">
    <citation type="submission" date="2023-08" db="EMBL/GenBank/DDBJ databases">
        <authorList>
            <person name="Palmer J.M."/>
        </authorList>
    </citation>
    <scope>NUCLEOTIDE SEQUENCE [LARGE SCALE GENOMIC DNA]</scope>
    <source>
        <strain evidence="2 3">TWF481</strain>
    </source>
</reference>
<comment type="caution">
    <text evidence="2">The sequence shown here is derived from an EMBL/GenBank/DDBJ whole genome shotgun (WGS) entry which is preliminary data.</text>
</comment>
<keyword evidence="1" id="KW-0732">Signal</keyword>
<evidence type="ECO:0000256" key="1">
    <source>
        <dbReference type="SAM" id="SignalP"/>
    </source>
</evidence>
<accession>A0AAV9WM47</accession>